<evidence type="ECO:0000313" key="1">
    <source>
        <dbReference type="EMBL" id="KAK1527623.1"/>
    </source>
</evidence>
<evidence type="ECO:0000313" key="2">
    <source>
        <dbReference type="Proteomes" id="UP001240678"/>
    </source>
</evidence>
<accession>A0AAI9YXU8</accession>
<comment type="caution">
    <text evidence="1">The sequence shown here is derived from an EMBL/GenBank/DDBJ whole genome shotgun (WGS) entry which is preliminary data.</text>
</comment>
<proteinExistence type="predicted"/>
<organism evidence="1 2">
    <name type="scientific">Colletotrichum costaricense</name>
    <dbReference type="NCBI Taxonomy" id="1209916"/>
    <lineage>
        <taxon>Eukaryota</taxon>
        <taxon>Fungi</taxon>
        <taxon>Dikarya</taxon>
        <taxon>Ascomycota</taxon>
        <taxon>Pezizomycotina</taxon>
        <taxon>Sordariomycetes</taxon>
        <taxon>Hypocreomycetidae</taxon>
        <taxon>Glomerellales</taxon>
        <taxon>Glomerellaceae</taxon>
        <taxon>Colletotrichum</taxon>
        <taxon>Colletotrichum acutatum species complex</taxon>
    </lineage>
</organism>
<dbReference type="EMBL" id="MOOE01000007">
    <property type="protein sequence ID" value="KAK1527623.1"/>
    <property type="molecule type" value="Genomic_DNA"/>
</dbReference>
<reference evidence="1 2" key="1">
    <citation type="submission" date="2016-10" db="EMBL/GenBank/DDBJ databases">
        <title>The genome sequence of Colletotrichum fioriniae PJ7.</title>
        <authorList>
            <person name="Baroncelli R."/>
        </authorList>
    </citation>
    <scope>NUCLEOTIDE SEQUENCE [LARGE SCALE GENOMIC DNA]</scope>
    <source>
        <strain evidence="1 2">IMI 309622</strain>
    </source>
</reference>
<keyword evidence="2" id="KW-1185">Reference proteome</keyword>
<dbReference type="AlphaFoldDB" id="A0AAI9YXU8"/>
<dbReference type="RefSeq" id="XP_060313940.1">
    <property type="nucleotide sequence ID" value="XM_060456048.1"/>
</dbReference>
<dbReference type="GeneID" id="85339595"/>
<protein>
    <submittedName>
        <fullName evidence="1">Uncharacterized protein</fullName>
    </submittedName>
</protein>
<gene>
    <name evidence="1" type="ORF">CCOS01_07885</name>
</gene>
<sequence>MSLSLAHTPLAACLRSARAFALTPCARNSLARPRLRLHPLPSAPKQKSALVPHLIHAPLFSTPFWCVAITPPHPP</sequence>
<name>A0AAI9YXU8_9PEZI</name>
<dbReference type="Proteomes" id="UP001240678">
    <property type="component" value="Unassembled WGS sequence"/>
</dbReference>